<organism evidence="2 3">
    <name type="scientific">Vineibacter terrae</name>
    <dbReference type="NCBI Taxonomy" id="2586908"/>
    <lineage>
        <taxon>Bacteria</taxon>
        <taxon>Pseudomonadati</taxon>
        <taxon>Pseudomonadota</taxon>
        <taxon>Alphaproteobacteria</taxon>
        <taxon>Hyphomicrobiales</taxon>
        <taxon>Vineibacter</taxon>
    </lineage>
</organism>
<dbReference type="InterPro" id="IPR006199">
    <property type="entry name" value="LexA_DNA-bd_dom"/>
</dbReference>
<accession>A0A5C8P694</accession>
<dbReference type="Pfam" id="PF01726">
    <property type="entry name" value="LexA_DNA_bind"/>
    <property type="match status" value="1"/>
</dbReference>
<feature type="domain" description="LexA repressor DNA-binding" evidence="1">
    <location>
        <begin position="16"/>
        <end position="75"/>
    </location>
</feature>
<dbReference type="SUPFAM" id="SSF46785">
    <property type="entry name" value="Winged helix' DNA-binding domain"/>
    <property type="match status" value="1"/>
</dbReference>
<sequence length="97" mass="11035">MSHKSGTARRTGPHRFTEKQGQYLAFIHVYARMFHQAPAEADMQRHFRVSPPSVHQMVLGLERAGLIRRQPGVARSIQILVDPQDLPILPWLNSNPS</sequence>
<dbReference type="Proteomes" id="UP000321638">
    <property type="component" value="Unassembled WGS sequence"/>
</dbReference>
<evidence type="ECO:0000313" key="3">
    <source>
        <dbReference type="Proteomes" id="UP000321638"/>
    </source>
</evidence>
<gene>
    <name evidence="2" type="ORF">FHP25_40010</name>
</gene>
<name>A0A5C8P694_9HYPH</name>
<dbReference type="RefSeq" id="WP_147852621.1">
    <property type="nucleotide sequence ID" value="NZ_VDUZ01000096.1"/>
</dbReference>
<evidence type="ECO:0000259" key="1">
    <source>
        <dbReference type="Pfam" id="PF01726"/>
    </source>
</evidence>
<proteinExistence type="predicted"/>
<dbReference type="EMBL" id="VDUZ01000096">
    <property type="protein sequence ID" value="TXL69196.1"/>
    <property type="molecule type" value="Genomic_DNA"/>
</dbReference>
<reference evidence="2 3" key="1">
    <citation type="submission" date="2019-06" db="EMBL/GenBank/DDBJ databases">
        <title>New taxonomy in bacterial strain CC-CFT640, isolated from vineyard.</title>
        <authorList>
            <person name="Lin S.-Y."/>
            <person name="Tsai C.-F."/>
            <person name="Young C.-C."/>
        </authorList>
    </citation>
    <scope>NUCLEOTIDE SEQUENCE [LARGE SCALE GENOMIC DNA]</scope>
    <source>
        <strain evidence="2 3">CC-CFT640</strain>
    </source>
</reference>
<dbReference type="OrthoDB" id="9802364at2"/>
<dbReference type="InterPro" id="IPR036390">
    <property type="entry name" value="WH_DNA-bd_sf"/>
</dbReference>
<keyword evidence="3" id="KW-1185">Reference proteome</keyword>
<evidence type="ECO:0000313" key="2">
    <source>
        <dbReference type="EMBL" id="TXL69196.1"/>
    </source>
</evidence>
<dbReference type="Gene3D" id="1.10.10.10">
    <property type="entry name" value="Winged helix-like DNA-binding domain superfamily/Winged helix DNA-binding domain"/>
    <property type="match status" value="1"/>
</dbReference>
<dbReference type="GO" id="GO:0006508">
    <property type="term" value="P:proteolysis"/>
    <property type="evidence" value="ECO:0007669"/>
    <property type="project" value="InterPro"/>
</dbReference>
<dbReference type="GO" id="GO:0004252">
    <property type="term" value="F:serine-type endopeptidase activity"/>
    <property type="evidence" value="ECO:0007669"/>
    <property type="project" value="InterPro"/>
</dbReference>
<protein>
    <submittedName>
        <fullName evidence="2">SOS response transcriptional repressor</fullName>
    </submittedName>
</protein>
<comment type="caution">
    <text evidence="2">The sequence shown here is derived from an EMBL/GenBank/DDBJ whole genome shotgun (WGS) entry which is preliminary data.</text>
</comment>
<dbReference type="InterPro" id="IPR036388">
    <property type="entry name" value="WH-like_DNA-bd_sf"/>
</dbReference>
<dbReference type="AlphaFoldDB" id="A0A5C8P694"/>